<reference evidence="3 4" key="1">
    <citation type="submission" date="2016-10" db="EMBL/GenBank/DDBJ databases">
        <authorList>
            <person name="de Groot N.N."/>
        </authorList>
    </citation>
    <scope>NUCLEOTIDE SEQUENCE [LARGE SCALE GENOMIC DNA]</scope>
    <source>
        <strain evidence="3 4">SP2</strain>
    </source>
</reference>
<feature type="region of interest" description="Disordered" evidence="1">
    <location>
        <begin position="1"/>
        <end position="42"/>
    </location>
</feature>
<sequence>MSTPSFGTLEQASPNRPSRGPATYEGDEMTYSSSVDGDRQRFEGEERIRSGETVVYRGTFGGGRVD</sequence>
<dbReference type="Proteomes" id="UP000182829">
    <property type="component" value="Unassembled WGS sequence"/>
</dbReference>
<dbReference type="InterPro" id="IPR043735">
    <property type="entry name" value="DUF5680"/>
</dbReference>
<evidence type="ECO:0000259" key="2">
    <source>
        <dbReference type="Pfam" id="PF18931"/>
    </source>
</evidence>
<feature type="compositionally biased region" description="Polar residues" evidence="1">
    <location>
        <begin position="1"/>
        <end position="16"/>
    </location>
</feature>
<protein>
    <recommendedName>
        <fullName evidence="2">DUF5680 domain-containing protein</fullName>
    </recommendedName>
</protein>
<evidence type="ECO:0000313" key="3">
    <source>
        <dbReference type="EMBL" id="SFJ16258.1"/>
    </source>
</evidence>
<dbReference type="Pfam" id="PF18931">
    <property type="entry name" value="DUF5680"/>
    <property type="match status" value="1"/>
</dbReference>
<organism evidence="3 4">
    <name type="scientific">Natronobacterium gregoryi</name>
    <dbReference type="NCBI Taxonomy" id="44930"/>
    <lineage>
        <taxon>Archaea</taxon>
        <taxon>Methanobacteriati</taxon>
        <taxon>Methanobacteriota</taxon>
        <taxon>Stenosarchaea group</taxon>
        <taxon>Halobacteria</taxon>
        <taxon>Halobacteriales</taxon>
        <taxon>Natrialbaceae</taxon>
        <taxon>Natronobacterium</taxon>
    </lineage>
</organism>
<accession>A0A1I3P3Z5</accession>
<dbReference type="EMBL" id="FORO01000016">
    <property type="protein sequence ID" value="SFJ16258.1"/>
    <property type="molecule type" value="Genomic_DNA"/>
</dbReference>
<proteinExistence type="predicted"/>
<feature type="domain" description="DUF5680" evidence="2">
    <location>
        <begin position="9"/>
        <end position="65"/>
    </location>
</feature>
<name>A0A1I3P3Z5_9EURY</name>
<gene>
    <name evidence="3" type="ORF">SAMN05443661_11614</name>
</gene>
<dbReference type="AlphaFoldDB" id="A0A1I3P3Z5"/>
<evidence type="ECO:0000256" key="1">
    <source>
        <dbReference type="SAM" id="MobiDB-lite"/>
    </source>
</evidence>
<evidence type="ECO:0000313" key="4">
    <source>
        <dbReference type="Proteomes" id="UP000182829"/>
    </source>
</evidence>